<name>A0A9D4R8E0_DREPO</name>
<dbReference type="Pfam" id="PF07648">
    <property type="entry name" value="Kazal_2"/>
    <property type="match status" value="1"/>
</dbReference>
<accession>A0A9D4R8E0</accession>
<evidence type="ECO:0000313" key="3">
    <source>
        <dbReference type="EMBL" id="KAH3857537.1"/>
    </source>
</evidence>
<dbReference type="PROSITE" id="PS51465">
    <property type="entry name" value="KAZAL_2"/>
    <property type="match status" value="1"/>
</dbReference>
<sequence>MKLVCAILLCIFGAAVCLPKRFIDCTDFMCDEVYSPVCGTDGRTYANECQMDVENRKRLCWMGHFNMVSKVHEGPCSDVTLAP</sequence>
<protein>
    <recommendedName>
        <fullName evidence="2">Kazal-like domain-containing protein</fullName>
    </recommendedName>
</protein>
<evidence type="ECO:0000313" key="4">
    <source>
        <dbReference type="Proteomes" id="UP000828390"/>
    </source>
</evidence>
<feature type="signal peptide" evidence="1">
    <location>
        <begin position="1"/>
        <end position="17"/>
    </location>
</feature>
<reference evidence="3" key="1">
    <citation type="journal article" date="2019" name="bioRxiv">
        <title>The Genome of the Zebra Mussel, Dreissena polymorpha: A Resource for Invasive Species Research.</title>
        <authorList>
            <person name="McCartney M.A."/>
            <person name="Auch B."/>
            <person name="Kono T."/>
            <person name="Mallez S."/>
            <person name="Zhang Y."/>
            <person name="Obille A."/>
            <person name="Becker A."/>
            <person name="Abrahante J.E."/>
            <person name="Garbe J."/>
            <person name="Badalamenti J.P."/>
            <person name="Herman A."/>
            <person name="Mangelson H."/>
            <person name="Liachko I."/>
            <person name="Sullivan S."/>
            <person name="Sone E.D."/>
            <person name="Koren S."/>
            <person name="Silverstein K.A.T."/>
            <person name="Beckman K.B."/>
            <person name="Gohl D.M."/>
        </authorList>
    </citation>
    <scope>NUCLEOTIDE SEQUENCE</scope>
    <source>
        <strain evidence="3">Duluth1</strain>
        <tissue evidence="3">Whole animal</tissue>
    </source>
</reference>
<dbReference type="InterPro" id="IPR002350">
    <property type="entry name" value="Kazal_dom"/>
</dbReference>
<evidence type="ECO:0000259" key="2">
    <source>
        <dbReference type="PROSITE" id="PS51465"/>
    </source>
</evidence>
<dbReference type="SMART" id="SM00280">
    <property type="entry name" value="KAZAL"/>
    <property type="match status" value="1"/>
</dbReference>
<feature type="domain" description="Kazal-like" evidence="2">
    <location>
        <begin position="19"/>
        <end position="78"/>
    </location>
</feature>
<feature type="chain" id="PRO_5039391632" description="Kazal-like domain-containing protein" evidence="1">
    <location>
        <begin position="18"/>
        <end position="83"/>
    </location>
</feature>
<organism evidence="3 4">
    <name type="scientific">Dreissena polymorpha</name>
    <name type="common">Zebra mussel</name>
    <name type="synonym">Mytilus polymorpha</name>
    <dbReference type="NCBI Taxonomy" id="45954"/>
    <lineage>
        <taxon>Eukaryota</taxon>
        <taxon>Metazoa</taxon>
        <taxon>Spiralia</taxon>
        <taxon>Lophotrochozoa</taxon>
        <taxon>Mollusca</taxon>
        <taxon>Bivalvia</taxon>
        <taxon>Autobranchia</taxon>
        <taxon>Heteroconchia</taxon>
        <taxon>Euheterodonta</taxon>
        <taxon>Imparidentia</taxon>
        <taxon>Neoheterodontei</taxon>
        <taxon>Myida</taxon>
        <taxon>Dreissenoidea</taxon>
        <taxon>Dreissenidae</taxon>
        <taxon>Dreissena</taxon>
    </lineage>
</organism>
<reference evidence="3" key="2">
    <citation type="submission" date="2020-11" db="EMBL/GenBank/DDBJ databases">
        <authorList>
            <person name="McCartney M.A."/>
            <person name="Auch B."/>
            <person name="Kono T."/>
            <person name="Mallez S."/>
            <person name="Becker A."/>
            <person name="Gohl D.M."/>
            <person name="Silverstein K.A.T."/>
            <person name="Koren S."/>
            <person name="Bechman K.B."/>
            <person name="Herman A."/>
            <person name="Abrahante J.E."/>
            <person name="Garbe J."/>
        </authorList>
    </citation>
    <scope>NUCLEOTIDE SEQUENCE</scope>
    <source>
        <strain evidence="3">Duluth1</strain>
        <tissue evidence="3">Whole animal</tissue>
    </source>
</reference>
<dbReference type="AlphaFoldDB" id="A0A9D4R8E0"/>
<dbReference type="Gene3D" id="3.30.60.30">
    <property type="match status" value="1"/>
</dbReference>
<keyword evidence="1" id="KW-0732">Signal</keyword>
<keyword evidence="4" id="KW-1185">Reference proteome</keyword>
<dbReference type="InterPro" id="IPR036058">
    <property type="entry name" value="Kazal_dom_sf"/>
</dbReference>
<proteinExistence type="predicted"/>
<dbReference type="Proteomes" id="UP000828390">
    <property type="component" value="Unassembled WGS sequence"/>
</dbReference>
<dbReference type="OrthoDB" id="88853at2759"/>
<dbReference type="SUPFAM" id="SSF100895">
    <property type="entry name" value="Kazal-type serine protease inhibitors"/>
    <property type="match status" value="1"/>
</dbReference>
<dbReference type="EMBL" id="JAIWYP010000003">
    <property type="protein sequence ID" value="KAH3857537.1"/>
    <property type="molecule type" value="Genomic_DNA"/>
</dbReference>
<gene>
    <name evidence="3" type="ORF">DPMN_100147</name>
</gene>
<comment type="caution">
    <text evidence="3">The sequence shown here is derived from an EMBL/GenBank/DDBJ whole genome shotgun (WGS) entry which is preliminary data.</text>
</comment>
<evidence type="ECO:0000256" key="1">
    <source>
        <dbReference type="SAM" id="SignalP"/>
    </source>
</evidence>